<sequence>MESVTEASWNTSISAVAQKVPSYLNLNDASAYTGLSLRRTSATLLIDGGGNLESLKRHGPGNQARSELLRQKQVPPTRAYVTLLSLYDTFNKESKRQGLSKYHGYPQKILKELADLSTSTSAYQLQYTLKKVVEHRDTSRSDIIKKVNQLVAHTNIVEIISKSHRIVYLIFKLNARYNLKVIQTYAPTTTHSDEEIEEFVRT</sequence>
<proteinExistence type="predicted"/>
<protein>
    <submittedName>
        <fullName evidence="1">Uncharacterized protein</fullName>
    </submittedName>
</protein>
<name>A0A9N9SZC2_DIABA</name>
<keyword evidence="2" id="KW-1185">Reference proteome</keyword>
<accession>A0A9N9SZC2</accession>
<evidence type="ECO:0000313" key="2">
    <source>
        <dbReference type="Proteomes" id="UP001153709"/>
    </source>
</evidence>
<dbReference type="Proteomes" id="UP001153709">
    <property type="component" value="Chromosome 3"/>
</dbReference>
<dbReference type="EMBL" id="OU898278">
    <property type="protein sequence ID" value="CAG9832492.1"/>
    <property type="molecule type" value="Genomic_DNA"/>
</dbReference>
<dbReference type="AlphaFoldDB" id="A0A9N9SZC2"/>
<reference evidence="1" key="1">
    <citation type="submission" date="2022-01" db="EMBL/GenBank/DDBJ databases">
        <authorList>
            <person name="King R."/>
        </authorList>
    </citation>
    <scope>NUCLEOTIDE SEQUENCE</scope>
</reference>
<evidence type="ECO:0000313" key="1">
    <source>
        <dbReference type="EMBL" id="CAG9832492.1"/>
    </source>
</evidence>
<gene>
    <name evidence="1" type="ORF">DIABBA_LOCUS5968</name>
</gene>
<dbReference type="OrthoDB" id="8197773at2759"/>
<organism evidence="1 2">
    <name type="scientific">Diabrotica balteata</name>
    <name type="common">Banded cucumber beetle</name>
    <dbReference type="NCBI Taxonomy" id="107213"/>
    <lineage>
        <taxon>Eukaryota</taxon>
        <taxon>Metazoa</taxon>
        <taxon>Ecdysozoa</taxon>
        <taxon>Arthropoda</taxon>
        <taxon>Hexapoda</taxon>
        <taxon>Insecta</taxon>
        <taxon>Pterygota</taxon>
        <taxon>Neoptera</taxon>
        <taxon>Endopterygota</taxon>
        <taxon>Coleoptera</taxon>
        <taxon>Polyphaga</taxon>
        <taxon>Cucujiformia</taxon>
        <taxon>Chrysomeloidea</taxon>
        <taxon>Chrysomelidae</taxon>
        <taxon>Galerucinae</taxon>
        <taxon>Diabroticina</taxon>
        <taxon>Diabroticites</taxon>
        <taxon>Diabrotica</taxon>
    </lineage>
</organism>